<name>A0A5J6MUU0_9PROT</name>
<gene>
    <name evidence="1" type="ORF">FRZ61_08670</name>
</gene>
<accession>A0A5J6MUU0</accession>
<dbReference type="RefSeq" id="WP_151115143.1">
    <property type="nucleotide sequence ID" value="NZ_CP042582.1"/>
</dbReference>
<dbReference type="Proteomes" id="UP000325797">
    <property type="component" value="Chromosome"/>
</dbReference>
<proteinExistence type="predicted"/>
<organism evidence="1 2">
    <name type="scientific">Hypericibacter adhaerens</name>
    <dbReference type="NCBI Taxonomy" id="2602016"/>
    <lineage>
        <taxon>Bacteria</taxon>
        <taxon>Pseudomonadati</taxon>
        <taxon>Pseudomonadota</taxon>
        <taxon>Alphaproteobacteria</taxon>
        <taxon>Rhodospirillales</taxon>
        <taxon>Dongiaceae</taxon>
        <taxon>Hypericibacter</taxon>
    </lineage>
</organism>
<dbReference type="KEGG" id="hadh:FRZ61_08670"/>
<evidence type="ECO:0000313" key="1">
    <source>
        <dbReference type="EMBL" id="QEX20947.1"/>
    </source>
</evidence>
<protein>
    <submittedName>
        <fullName evidence="1">Uncharacterized protein</fullName>
    </submittedName>
</protein>
<dbReference type="OrthoDB" id="8453416at2"/>
<dbReference type="AlphaFoldDB" id="A0A5J6MUU0"/>
<reference evidence="1 2" key="1">
    <citation type="submission" date="2019-08" db="EMBL/GenBank/DDBJ databases">
        <title>Hyperibacter terrae gen. nov., sp. nov. and Hyperibacter viscosus sp. nov., two new members in the family Rhodospirillaceae isolated from the rhizosphere of Hypericum perforatum.</title>
        <authorList>
            <person name="Noviana Z."/>
        </authorList>
    </citation>
    <scope>NUCLEOTIDE SEQUENCE [LARGE SCALE GENOMIC DNA]</scope>
    <source>
        <strain evidence="1 2">R5959</strain>
    </source>
</reference>
<dbReference type="EMBL" id="CP042582">
    <property type="protein sequence ID" value="QEX20947.1"/>
    <property type="molecule type" value="Genomic_DNA"/>
</dbReference>
<evidence type="ECO:0000313" key="2">
    <source>
        <dbReference type="Proteomes" id="UP000325797"/>
    </source>
</evidence>
<keyword evidence="2" id="KW-1185">Reference proteome</keyword>
<sequence>MTETTEEALADEAGRRTEGWRALPLRLRPALRRRLRRLAPILLLASSTVLTGCAASTADWNFVPDADQAGILSGDEMNDVIDAGFIARDPAYKEQRARFGQRLGALAASLAAIQTRGKTMACSTQMYLEADWLHDYTMDWARLDRQLAELAQSLTNLDQSFANRQSPGTGLWGVCYDEWFLQTEATLSALEDRLDESWQPSLLYPIRVPEKIDTPEKMKAYLRGLLVSDIARTGRDNRGELGNVTTIFSSVFFKGYLREYVRGAVGRRHDDESDRSSGLFQAAYEDFLDRWQDPRTGYWGAWYRSDGRLYKSVDLSITYHTIAYRHGQVAYWPQIIDTTLRIRNDPYPFGWLHRGHLNNHNNYDVARILKYGWPHMSDSQKREAGDAIGEMLAWTLTESLDPDGSFKTDPTFFSSVSADYYFGVSFLDEIGFWNPAERFWTQSEFPDSAAVCRRIKARLADFKSPDPQVRVALEKLNAAC</sequence>